<dbReference type="InterPro" id="IPR045851">
    <property type="entry name" value="AMP-bd_C_sf"/>
</dbReference>
<dbReference type="GO" id="GO:0031177">
    <property type="term" value="F:phosphopantetheine binding"/>
    <property type="evidence" value="ECO:0007669"/>
    <property type="project" value="InterPro"/>
</dbReference>
<dbReference type="EMBL" id="LT607751">
    <property type="protein sequence ID" value="SCG41948.1"/>
    <property type="molecule type" value="Genomic_DNA"/>
</dbReference>
<dbReference type="Pfam" id="PF08242">
    <property type="entry name" value="Methyltransf_12"/>
    <property type="match status" value="1"/>
</dbReference>
<dbReference type="Gene3D" id="3.40.50.150">
    <property type="entry name" value="Vaccinia Virus protein VP39"/>
    <property type="match status" value="1"/>
</dbReference>
<dbReference type="CDD" id="cd05930">
    <property type="entry name" value="A_NRPS"/>
    <property type="match status" value="1"/>
</dbReference>
<dbReference type="InterPro" id="IPR000873">
    <property type="entry name" value="AMP-dep_synth/lig_dom"/>
</dbReference>
<evidence type="ECO:0000256" key="3">
    <source>
        <dbReference type="ARBA" id="ARBA00022450"/>
    </source>
</evidence>
<dbReference type="SUPFAM" id="SSF56801">
    <property type="entry name" value="Acetyl-CoA synthetase-like"/>
    <property type="match status" value="2"/>
</dbReference>
<dbReference type="InterPro" id="IPR001242">
    <property type="entry name" value="Condensation_dom"/>
</dbReference>
<dbReference type="InterPro" id="IPR013217">
    <property type="entry name" value="Methyltransf_12"/>
</dbReference>
<dbReference type="CDD" id="cd02440">
    <property type="entry name" value="AdoMet_MTases"/>
    <property type="match status" value="1"/>
</dbReference>
<dbReference type="Gene3D" id="3.30.559.30">
    <property type="entry name" value="Nonribosomal peptide synthetase, condensation domain"/>
    <property type="match status" value="4"/>
</dbReference>
<dbReference type="NCBIfam" id="TIGR01720">
    <property type="entry name" value="NRPS-para261"/>
    <property type="match status" value="1"/>
</dbReference>
<dbReference type="SUPFAM" id="SSF47336">
    <property type="entry name" value="ACP-like"/>
    <property type="match status" value="2"/>
</dbReference>
<dbReference type="Gene3D" id="2.30.38.10">
    <property type="entry name" value="Luciferase, Domain 3"/>
    <property type="match status" value="2"/>
</dbReference>
<dbReference type="Gene3D" id="3.30.300.30">
    <property type="match status" value="3"/>
</dbReference>
<dbReference type="CDD" id="cd19531">
    <property type="entry name" value="LCL_NRPS-like"/>
    <property type="match status" value="1"/>
</dbReference>
<dbReference type="Pfam" id="PF00668">
    <property type="entry name" value="Condensation"/>
    <property type="match status" value="4"/>
</dbReference>
<sequence length="3555" mass="395413">MGEEIVEACYPMTPTQQGVMFGSDFGGKPGLFHVQVELRIEHELRIDVFRESWRLVADRHSALRTGFRDLRGQRPSQVVRPNVDVPLVLADWRGLTTEEQRDRLAAHRRQDLADGFDLTEAPLWRLHVARLDENLYQVLWSLHYIVLDEPSQAIVLREVEAYYAQLTGGAAARLPEPTPFEEHVRRLDGLDLAEAERFWSTELAEVASAAPLPVERKAGAVTDPAVDDGYDQRVLVLDEERTARLRQVAEERGLSLATVARGCWALLLSRYAGTDDVVVGVTVPGRSGDLPGVERMVGLLINTLPLRVRVPGATPWAEWMRGLQDRYAELHRHEHTPLLSIQQWSRVGSGNPLFETVLSVDEAEPAPGGALAMTRVREETRAPYPLRVVVAPGRQLTVTVHFDTARFDGATVEAMLAHLDRLHADLVRLPDAPLGQLSMLTDVEHTRLVHEWNDTDRPYSRESLIHQLFEQQVRRTPDATALLFGDRSWTYAELNRQANWIAHHLVELGVGPGSHVAILMERAAEMVPALLGILKAGGIYVPLQASAPVKRWHWILDSLDIGCVLTQRELVPALLSADPLPRLAHLVCLDDADGDADADGEPLSAHPYQLHGPADLAGRSPDDLPPRGTAQDLAYIIFTSGSTGTPKGVMVAHHAAVNLIEWVNQTFAVGPDDRMLFITSLSFDLSVYDVFGILAAGGSIRLASGPDIQEPTRLLKMLATEPITFWDSAPAALMQLVPFLPPSGTGADAVVSTSLRLIFMSGDWIPVNSPDIMTAAFPNVQVVGLGGATEATVWSNFFPIHQVDPGWTSIPYGRPIQNARYYILDRNLQPCPVDVPGDLYIAGDCLSLGYAGDPGLTAGKYLASPFDHEPGLRIYRTGDMARWRADGNMEFLGRTDSQVKIRGYRIELGEIDTVLSRHPVVQTATTLVRQDQPGGASLISYLVLDPLNAQAAVQGEETTLLDDRLSHWQQVYDSFDQLEVTPTEDGADYSGWTSSYTGQAIPLDEMEAWRQDTLALVRSYRPQELLEIGCGTGLLLFPLAEGCRRYHGTDFSGAVLDSVRRRLDTMPRLRDSVTLSQRTADQLADLPAAAVDTVLVNSVVQYFPDVNYLLRVLDGALDRVAPGGRIIVGDVRSLPLLEAFHADIELSRAADGTTRQQIWQRVRQRVQQEKELTLDPVLFHRWAARTGRIHRVEIRPKRGHHRNELTRFRYQVVLHVGEPLPADAPVPPVTRVEDWSAAGLTLPALRETLDRERPDRLRLCRVPNARVAAATEGLRWLRGDSSVDTVEGWRAQEPADAGVDPEDVWELAEQAGYTATISWAGHGSDGGYTVLLERAGVEPAGIDAEERVEVRSGDDGDWQRWANHPLRAEIEDLLVPQVKAYLRDRLPDYMVPADFVVLDALPVTSSGKLDRRALPLPGAAPTTGAAGYLPARSTTEALLVSIYEQVLSRGPIGIRDDFFTLGGHSLLAVQLSARIRQVFSVDLPVHSFFDLPTIAQLAPELQRLQDEQQPLRLPALVPVPRDAPLPASFDQQRLWFLDRLNPGSNFYTVNWLIPWSAAIPGSVLSAGLDEMLRRHETLRTTFREEDGQVWQVVADQWRVEVPVVDLTTLPAEEREARAQEEIRRRWAEPFDLVTGPLLRTVLVSLSDTEQVLVLSAHHTVFDGYSIGLFGQEFLRICQALAEDAPGPLPELAVQYADYAVWQQNWLREDWLDLHLAYWKEQLAEAPELLALPTDFPRPEVQRYQGSFLRRQLPAELTDGIKRLSGESQVTNYITMLAGAAVLLSRYSGQDVVVIGVPIANRHRAELEPIIGFLVNTVALRVDLRGNPRFSDVLLQVRRQLFQAQAHQEIPFDRVVEALCPERNLGYNPIFQVMVADESLPLLEHVSDQVRAEPWMHRLVEEGMSLRVSRFDLVLMVQEDPEGLRLGFEYSTDLFRDRTIARMADQFEVLLESALARPDERVQDLVMLPEAERTRILGDWNVASRSGGEPAYLHELFAAQAARTPDAVALVHGDEQLSYRELDARANQLAHALRARGVGPDVLVGLCLDRSVEVLVGLLGILKAGGGYVPMDPRNPRDRLAFLVEDAGLRLVLTRSHLNEKAAAAGAPTVCLDTGWPTIAAEPTEAPATPGLTLDNLAYIIYTSGSTGRPKGVMVAHRCLNHVVPWVREHECLSRPQRVLQVASYSFDFSVWEIQLPLLTGGTLVVPKPGVHMIGQDLHDVLVEQAVESLNFTPGALATLPPGGLPHLRTLMVGGEAYPADLIRTWAPGRTFFNVYGPTETTIYTTGTLIDEHLDVLHMGRPITNVETYVLDRHLQPVPVGVPGELYIGGAGVTRGYLNRPELTAEYFVANPYGEPGSRLYKSGDLVRWLPDGNIEFVGRVDQQVKIRGFRIELGEIEAALIQHPGVQGAAVLVKSEANVKRLVAYVGSADGVSVDALQAFLGERLPGYMVPSIFVPLDAVPLNSNGKVDRRALAALPWQEHATTVKGEYAAPRNPVEEQLAEVWRSVLGTPDPVSVHDNFFALGGDSILSLQVIFRAKQLGLHLTVRQLFQHQTIAELSPVVTRQDATVVHAEQGVVTGPVELTPIQRWFFDQRFAQAHWFNQSLLLEVPVELSPDRWQQVLARWLAHHDGLRARYAPDDDGWHAELTDPPRTLPWQLHDLSSVPAGQQADRLAELAERAQSELDLAEAPLFRAVLFTGLADGPDRLLLAVHHLVVDVVSWRILLEDVTALAEQARQGAELSLPAKSSSWRQWARRLEQEARSGTTVAELPYWREQVAAVQPLPLDGPVDADTTGRARTHEAVLSRERTRALLRDVPAAFDTRVNDVLLTAVAAAVGGWTGDGHVRVDLEGHGREDLFDDVDLSRTVGWFTTISPVRLPVPAGTDLAAGLKEIKELLRRRPRHGIGYGLLLGTEAGAELRDAPAAQLSFNHLGTFDGASSFATAYEAVGSDIGPENHRPYPVEVVSRVQDGELRMRWTYSPTAHRPETVERVAGEVLAALDRLADEARRPDVSGYSPSDLPAAGLDQAAIDALVGQLRELPQWRDSDRPRPLEDVYPQTPLQQGLWFQSQYAQGQGLYHVQLIHDIDQELDVDLFRRAWAEVMRRHPILRTSFWAIEDHEPLQLVWRQLPVPLEVRDWRTEPAEAELAGYLAQDRVRGFEPQEVPQWRMLLARTGEHSHHFVLSMHHAILDGWSYALLLAEVVRSYEALRDGRPEALAPARPYRDYVAWFREQDMAQAERYWRETLRGIEAATPSSIERHDPVGAESTGTVSHAEAELLFDAEESARLQELAQRHRLTLNTVLQGCWALLLGRYEDTDDVVFGVVVSGRPAEIPDVERMTGLFINTLPLRIRMPAGSSWVDWMRGLQEQNLQMRQYEYSPLDRVRRWSGLPSGAELFNSLFVFENYPVEEASDTALRLTRPRSEERIHYPLGVVATLRDGRLHVTVQYDPRRFERDTVERLLAHLRHLCTQAVESPDAPLARFSILSRSEHQQVLQQWSAAPDDAPDADLDLADLDLADLDLADLVAEIQQLSSADLLAQINNSSPAAEKSEANE</sequence>
<dbReference type="GO" id="GO:0008610">
    <property type="term" value="P:lipid biosynthetic process"/>
    <property type="evidence" value="ECO:0007669"/>
    <property type="project" value="UniProtKB-ARBA"/>
</dbReference>
<dbReference type="SMART" id="SM00823">
    <property type="entry name" value="PKS_PP"/>
    <property type="match status" value="2"/>
</dbReference>
<dbReference type="InterPro" id="IPR023213">
    <property type="entry name" value="CAT-like_dom_sf"/>
</dbReference>
<comment type="similarity">
    <text evidence="2">Belongs to the ATP-dependent AMP-binding enzyme family.</text>
</comment>
<dbReference type="PANTHER" id="PTHR45527">
    <property type="entry name" value="NONRIBOSOMAL PEPTIDE SYNTHETASE"/>
    <property type="match status" value="1"/>
</dbReference>
<evidence type="ECO:0000313" key="9">
    <source>
        <dbReference type="Proteomes" id="UP000198210"/>
    </source>
</evidence>
<dbReference type="InterPro" id="IPR009081">
    <property type="entry name" value="PP-bd_ACP"/>
</dbReference>
<dbReference type="Pfam" id="PF00501">
    <property type="entry name" value="AMP-binding"/>
    <property type="match status" value="2"/>
</dbReference>
<dbReference type="InterPro" id="IPR006162">
    <property type="entry name" value="Ppantetheine_attach_site"/>
</dbReference>
<dbReference type="NCBIfam" id="TIGR01733">
    <property type="entry name" value="AA-adenyl-dom"/>
    <property type="match status" value="2"/>
</dbReference>
<evidence type="ECO:0000256" key="6">
    <source>
        <dbReference type="ARBA" id="ARBA00023194"/>
    </source>
</evidence>
<dbReference type="InterPro" id="IPR025110">
    <property type="entry name" value="AMP-bd_C"/>
</dbReference>
<dbReference type="GO" id="GO:0005829">
    <property type="term" value="C:cytosol"/>
    <property type="evidence" value="ECO:0007669"/>
    <property type="project" value="TreeGrafter"/>
</dbReference>
<evidence type="ECO:0000256" key="1">
    <source>
        <dbReference type="ARBA" id="ARBA00001957"/>
    </source>
</evidence>
<dbReference type="SUPFAM" id="SSF52777">
    <property type="entry name" value="CoA-dependent acyltransferases"/>
    <property type="match status" value="8"/>
</dbReference>
<keyword evidence="4" id="KW-0597">Phosphoprotein</keyword>
<dbReference type="SUPFAM" id="SSF53335">
    <property type="entry name" value="S-adenosyl-L-methionine-dependent methyltransferases"/>
    <property type="match status" value="1"/>
</dbReference>
<dbReference type="InterPro" id="IPR029058">
    <property type="entry name" value="AB_hydrolase_fold"/>
</dbReference>
<dbReference type="Gene3D" id="1.10.1200.10">
    <property type="entry name" value="ACP-like"/>
    <property type="match status" value="1"/>
</dbReference>
<keyword evidence="3" id="KW-0596">Phosphopantetheine</keyword>
<dbReference type="FunFam" id="3.30.300.30:FF:000010">
    <property type="entry name" value="Enterobactin synthetase component F"/>
    <property type="match status" value="1"/>
</dbReference>
<dbReference type="InterPro" id="IPR020806">
    <property type="entry name" value="PKS_PP-bd"/>
</dbReference>
<organism evidence="8 9">
    <name type="scientific">Micromonospora siamensis</name>
    <dbReference type="NCBI Taxonomy" id="299152"/>
    <lineage>
        <taxon>Bacteria</taxon>
        <taxon>Bacillati</taxon>
        <taxon>Actinomycetota</taxon>
        <taxon>Actinomycetes</taxon>
        <taxon>Micromonosporales</taxon>
        <taxon>Micromonosporaceae</taxon>
        <taxon>Micromonospora</taxon>
    </lineage>
</organism>
<evidence type="ECO:0000256" key="2">
    <source>
        <dbReference type="ARBA" id="ARBA00006432"/>
    </source>
</evidence>
<comment type="cofactor">
    <cofactor evidence="1">
        <name>pantetheine 4'-phosphate</name>
        <dbReference type="ChEBI" id="CHEBI:47942"/>
    </cofactor>
</comment>
<evidence type="ECO:0000259" key="7">
    <source>
        <dbReference type="PROSITE" id="PS50075"/>
    </source>
</evidence>
<gene>
    <name evidence="8" type="ORF">GA0074704_1198</name>
</gene>
<evidence type="ECO:0000313" key="8">
    <source>
        <dbReference type="EMBL" id="SCG41948.1"/>
    </source>
</evidence>
<dbReference type="PROSITE" id="PS00455">
    <property type="entry name" value="AMP_BINDING"/>
    <property type="match status" value="2"/>
</dbReference>
<dbReference type="FunFam" id="3.40.50.980:FF:000001">
    <property type="entry name" value="Non-ribosomal peptide synthetase"/>
    <property type="match status" value="2"/>
</dbReference>
<dbReference type="CDD" id="cd19534">
    <property type="entry name" value="E_NRPS"/>
    <property type="match status" value="1"/>
</dbReference>
<dbReference type="Gene3D" id="3.40.50.980">
    <property type="match status" value="4"/>
</dbReference>
<dbReference type="Pfam" id="PF13193">
    <property type="entry name" value="AMP-binding_C"/>
    <property type="match status" value="1"/>
</dbReference>
<dbReference type="PROSITE" id="PS00012">
    <property type="entry name" value="PHOSPHOPANTETHEINE"/>
    <property type="match status" value="2"/>
</dbReference>
<dbReference type="PANTHER" id="PTHR45527:SF14">
    <property type="entry name" value="PLIPASTATIN SYNTHASE SUBUNIT B"/>
    <property type="match status" value="1"/>
</dbReference>
<accession>A0A1C5H7E5</accession>
<evidence type="ECO:0000256" key="5">
    <source>
        <dbReference type="ARBA" id="ARBA00022737"/>
    </source>
</evidence>
<keyword evidence="6" id="KW-0045">Antibiotic biosynthesis</keyword>
<dbReference type="Pfam" id="PF00550">
    <property type="entry name" value="PP-binding"/>
    <property type="match status" value="2"/>
</dbReference>
<dbReference type="Gene3D" id="3.30.559.10">
    <property type="entry name" value="Chloramphenicol acetyltransferase-like domain"/>
    <property type="match status" value="4"/>
</dbReference>
<dbReference type="CDD" id="cd19543">
    <property type="entry name" value="DCL_NRPS"/>
    <property type="match status" value="1"/>
</dbReference>
<dbReference type="FunFam" id="3.40.50.12780:FF:000012">
    <property type="entry name" value="Non-ribosomal peptide synthetase"/>
    <property type="match status" value="1"/>
</dbReference>
<dbReference type="Gene3D" id="3.40.50.1820">
    <property type="entry name" value="alpha/beta hydrolase"/>
    <property type="match status" value="1"/>
</dbReference>
<dbReference type="InterPro" id="IPR010071">
    <property type="entry name" value="AA_adenyl_dom"/>
</dbReference>
<dbReference type="InterPro" id="IPR010060">
    <property type="entry name" value="NRPS_synth"/>
</dbReference>
<dbReference type="PROSITE" id="PS50075">
    <property type="entry name" value="CARRIER"/>
    <property type="match status" value="2"/>
</dbReference>
<keyword evidence="5" id="KW-0677">Repeat</keyword>
<dbReference type="InterPro" id="IPR029063">
    <property type="entry name" value="SAM-dependent_MTases_sf"/>
</dbReference>
<evidence type="ECO:0000256" key="4">
    <source>
        <dbReference type="ARBA" id="ARBA00022553"/>
    </source>
</evidence>
<feature type="domain" description="Carrier" evidence="7">
    <location>
        <begin position="1430"/>
        <end position="1505"/>
    </location>
</feature>
<dbReference type="FunFam" id="1.10.1200.10:FF:000005">
    <property type="entry name" value="Nonribosomal peptide synthetase 1"/>
    <property type="match status" value="1"/>
</dbReference>
<dbReference type="GO" id="GO:0009403">
    <property type="term" value="P:toxin biosynthetic process"/>
    <property type="evidence" value="ECO:0007669"/>
    <property type="project" value="UniProtKB-ARBA"/>
</dbReference>
<dbReference type="InterPro" id="IPR020845">
    <property type="entry name" value="AMP-binding_CS"/>
</dbReference>
<dbReference type="InterPro" id="IPR036736">
    <property type="entry name" value="ACP-like_sf"/>
</dbReference>
<dbReference type="GO" id="GO:0043041">
    <property type="term" value="P:amino acid activation for nonribosomal peptide biosynthetic process"/>
    <property type="evidence" value="ECO:0007669"/>
    <property type="project" value="TreeGrafter"/>
</dbReference>
<keyword evidence="9" id="KW-1185">Reference proteome</keyword>
<dbReference type="GO" id="GO:0003824">
    <property type="term" value="F:catalytic activity"/>
    <property type="evidence" value="ECO:0007669"/>
    <property type="project" value="UniProtKB-KW"/>
</dbReference>
<proteinExistence type="inferred from homology"/>
<feature type="domain" description="Carrier" evidence="7">
    <location>
        <begin position="2491"/>
        <end position="2566"/>
    </location>
</feature>
<dbReference type="FunFam" id="2.30.38.10:FF:000001">
    <property type="entry name" value="Non-ribosomal peptide synthetase PvdI"/>
    <property type="match status" value="1"/>
</dbReference>
<dbReference type="RefSeq" id="WP_088969570.1">
    <property type="nucleotide sequence ID" value="NZ_JBHLYF010000014.1"/>
</dbReference>
<protein>
    <submittedName>
        <fullName evidence="8">Non-ribosomal peptide synthase domain TIGR01720/amino acid adenylation domain-containing protein</fullName>
    </submittedName>
</protein>
<reference evidence="8 9" key="1">
    <citation type="submission" date="2016-06" db="EMBL/GenBank/DDBJ databases">
        <authorList>
            <person name="Kjaerup R.B."/>
            <person name="Dalgaard T.S."/>
            <person name="Juul-Madsen H.R."/>
        </authorList>
    </citation>
    <scope>NUCLEOTIDE SEQUENCE [LARGE SCALE GENOMIC DNA]</scope>
    <source>
        <strain evidence="8 9">DSM 45097</strain>
    </source>
</reference>
<dbReference type="NCBIfam" id="NF003417">
    <property type="entry name" value="PRK04813.1"/>
    <property type="match status" value="4"/>
</dbReference>
<dbReference type="Proteomes" id="UP000198210">
    <property type="component" value="Chromosome I"/>
</dbReference>
<name>A0A1C5H7E5_9ACTN</name>
<dbReference type="GO" id="GO:0017000">
    <property type="term" value="P:antibiotic biosynthetic process"/>
    <property type="evidence" value="ECO:0007669"/>
    <property type="project" value="UniProtKB-KW"/>
</dbReference>